<reference evidence="1 2" key="1">
    <citation type="submission" date="2020-02" db="EMBL/GenBank/DDBJ databases">
        <title>Acidophilic actinobacteria isolated from forest soil.</title>
        <authorList>
            <person name="Golinska P."/>
        </authorList>
    </citation>
    <scope>NUCLEOTIDE SEQUENCE [LARGE SCALE GENOMIC DNA]</scope>
    <source>
        <strain evidence="1 2">NL8</strain>
    </source>
</reference>
<evidence type="ECO:0000313" key="1">
    <source>
        <dbReference type="EMBL" id="MBS2549727.1"/>
    </source>
</evidence>
<name>A0ABS5KUJ2_9ACTN</name>
<comment type="caution">
    <text evidence="1">The sequence shown here is derived from an EMBL/GenBank/DDBJ whole genome shotgun (WGS) entry which is preliminary data.</text>
</comment>
<sequence length="281" mass="29896">MADQANDVGAAADAAATAAANPVADPAAEAAATAVAVKAAAEAAKAARRDWKRPAAWGLLTPEADVVRVTRTGENMACVVLATVVDHWSGSGSYRLTPPMIAEAVAMIESVLPDPAVRHRTYIALRLLGDSDAVVAFVDEADFLADAEDRYVAALLAEGRRGRQENPDGTTTLWRPTGPAELELVRASGSKAWPPRLEDQPIFYPVLTEQYATVIARDWNIPDSGSGYVTRFHVATPTARRYWTRTAGGPEHLELWVPAAELDALNAAIVGEIEVVAEFSG</sequence>
<evidence type="ECO:0000313" key="2">
    <source>
        <dbReference type="Proteomes" id="UP000730482"/>
    </source>
</evidence>
<protein>
    <recommendedName>
        <fullName evidence="3">ESX secretion-associated protein EspG</fullName>
    </recommendedName>
</protein>
<organism evidence="1 2">
    <name type="scientific">Catenulispora pinistramenti</name>
    <dbReference type="NCBI Taxonomy" id="2705254"/>
    <lineage>
        <taxon>Bacteria</taxon>
        <taxon>Bacillati</taxon>
        <taxon>Actinomycetota</taxon>
        <taxon>Actinomycetes</taxon>
        <taxon>Catenulisporales</taxon>
        <taxon>Catenulisporaceae</taxon>
        <taxon>Catenulispora</taxon>
    </lineage>
</organism>
<dbReference type="EMBL" id="JAAFYZ010000080">
    <property type="protein sequence ID" value="MBS2549727.1"/>
    <property type="molecule type" value="Genomic_DNA"/>
</dbReference>
<keyword evidence="2" id="KW-1185">Reference proteome</keyword>
<proteinExistence type="predicted"/>
<dbReference type="Proteomes" id="UP000730482">
    <property type="component" value="Unassembled WGS sequence"/>
</dbReference>
<evidence type="ECO:0008006" key="3">
    <source>
        <dbReference type="Google" id="ProtNLM"/>
    </source>
</evidence>
<accession>A0ABS5KUJ2</accession>
<gene>
    <name evidence="1" type="ORF">KGQ19_22950</name>
</gene>